<dbReference type="Pfam" id="PF13708">
    <property type="entry name" value="DUF4942"/>
    <property type="match status" value="1"/>
</dbReference>
<geneLocation type="plasmid" evidence="2 3">
    <name>unnamed1</name>
</geneLocation>
<evidence type="ECO:0000313" key="3">
    <source>
        <dbReference type="Proteomes" id="UP000177515"/>
    </source>
</evidence>
<dbReference type="InterPro" id="IPR029063">
    <property type="entry name" value="SAM-dependent_MTases_sf"/>
</dbReference>
<dbReference type="Proteomes" id="UP000177515">
    <property type="component" value="Plasmid unnamed1"/>
</dbReference>
<keyword evidence="3" id="KW-1185">Reference proteome</keyword>
<dbReference type="Gene3D" id="3.40.50.150">
    <property type="entry name" value="Vaccinia Virus protein VP39"/>
    <property type="match status" value="1"/>
</dbReference>
<dbReference type="PRINTS" id="PR00507">
    <property type="entry name" value="N12N6MTFRASE"/>
</dbReference>
<proteinExistence type="predicted"/>
<reference evidence="2 3" key="1">
    <citation type="submission" date="2016-10" db="EMBL/GenBank/DDBJ databases">
        <title>Complete genome sequences of three Cupriavidus strains isolated from various Malaysian environments.</title>
        <authorList>
            <person name="Abdullah A.A.-A."/>
            <person name="Shafie N.A.H."/>
            <person name="Lau N.S."/>
        </authorList>
    </citation>
    <scope>NUCLEOTIDE SEQUENCE [LARGE SCALE GENOMIC DNA]</scope>
    <source>
        <strain evidence="2 3">USMAA1020</strain>
        <plasmid evidence="2 3">unnamed1</plasmid>
    </source>
</reference>
<dbReference type="EMBL" id="CP017756">
    <property type="protein sequence ID" value="AOZ11220.1"/>
    <property type="molecule type" value="Genomic_DNA"/>
</dbReference>
<gene>
    <name evidence="2" type="ORF">BKK80_34730</name>
</gene>
<sequence length="545" mass="60307">MEPDQAFYAPVSSDAIDRLLGEYRDRRTRITQLGDLMAGSLGGVIHYFIEGNAGEERSYRSLYLDRLFNLDGAVKALDAAYWSKTLALTDVFDLMPQKRKDAWSKQLTAWKDRGYEPGKKPEEDLPPYTEEIVRPTLAGLLTARSQFFAEQVDGIFRALSRVHVTNAPEGFSRRMIVANVIGAWELTNSSMCGHINDLRRVIAKFMGREVPSWGATEAAVKIAFRSPGEWMILDGGTIRLRVYKKGTAHLEIHPEMAYRLNQVLAHLHPSAIPSQFRTKPNKQPKEWPVLSRPLPFSVIAVLSGMRQVAERVGDGYPEQYRRIPNTLRFDYGVGGDAARKEAGRVLKSVGATPYGKAGIDFEFPYDPRPVIDEIVTSGCLPDQKAHQFYPTPPRVAEIVLEMANIGEADTVLEPEAGQGDLAEYLPKNRTTCVELAPLHCRVLQARGFNVIEADFLAWAEEAQAKGVRFDKVCMNPPFSEGRALAHVRAAATLVSDGGTVTAVLPASCRGTEVLAGWVHEWSAVLPNAFEGTGVSVVVMHAFPSE</sequence>
<evidence type="ECO:0000259" key="1">
    <source>
        <dbReference type="Pfam" id="PF13708"/>
    </source>
</evidence>
<name>A0ABM6FH02_9BURK</name>
<protein>
    <recommendedName>
        <fullName evidence="1">DUF4942 domain-containing protein</fullName>
    </recommendedName>
</protein>
<organism evidence="2 3">
    <name type="scientific">Cupriavidus malaysiensis</name>
    <dbReference type="NCBI Taxonomy" id="367825"/>
    <lineage>
        <taxon>Bacteria</taxon>
        <taxon>Pseudomonadati</taxon>
        <taxon>Pseudomonadota</taxon>
        <taxon>Betaproteobacteria</taxon>
        <taxon>Burkholderiales</taxon>
        <taxon>Burkholderiaceae</taxon>
        <taxon>Cupriavidus</taxon>
    </lineage>
</organism>
<accession>A0ABM6FH02</accession>
<dbReference type="SUPFAM" id="SSF53335">
    <property type="entry name" value="S-adenosyl-L-methionine-dependent methyltransferases"/>
    <property type="match status" value="1"/>
</dbReference>
<evidence type="ECO:0000313" key="2">
    <source>
        <dbReference type="EMBL" id="AOZ11220.1"/>
    </source>
</evidence>
<keyword evidence="2" id="KW-0614">Plasmid</keyword>
<feature type="domain" description="DUF4942" evidence="1">
    <location>
        <begin position="75"/>
        <end position="267"/>
    </location>
</feature>
<dbReference type="InterPro" id="IPR031339">
    <property type="entry name" value="DUF4942"/>
</dbReference>